<evidence type="ECO:0000259" key="3">
    <source>
        <dbReference type="PROSITE" id="PS50048"/>
    </source>
</evidence>
<dbReference type="SMART" id="SM00906">
    <property type="entry name" value="Fungal_trans"/>
    <property type="match status" value="1"/>
</dbReference>
<dbReference type="InterPro" id="IPR007219">
    <property type="entry name" value="XnlR_reg_dom"/>
</dbReference>
<dbReference type="CDD" id="cd00067">
    <property type="entry name" value="GAL4"/>
    <property type="match status" value="1"/>
</dbReference>
<dbReference type="AlphaFoldDB" id="A0A1Y2CGZ9"/>
<dbReference type="SUPFAM" id="SSF57701">
    <property type="entry name" value="Zn2/Cys6 DNA-binding domain"/>
    <property type="match status" value="1"/>
</dbReference>
<dbReference type="GO" id="GO:0000981">
    <property type="term" value="F:DNA-binding transcription factor activity, RNA polymerase II-specific"/>
    <property type="evidence" value="ECO:0007669"/>
    <property type="project" value="InterPro"/>
</dbReference>
<gene>
    <name evidence="4" type="ORF">BCR35DRAFT_356260</name>
</gene>
<evidence type="ECO:0000313" key="4">
    <source>
        <dbReference type="EMBL" id="ORY46309.1"/>
    </source>
</evidence>
<evidence type="ECO:0000256" key="2">
    <source>
        <dbReference type="ARBA" id="ARBA00023242"/>
    </source>
</evidence>
<dbReference type="STRING" id="106004.A0A1Y2CGZ9"/>
<sequence length="737" mass="81512">MAPGIGEKGGEETQWRLVQRGGPACDACRRRKTRCVPSAEPEGGPCDYCDSASISCSFAPRVRGPPRSYVEALELRLETTQELLRNLSTSAGVDLVSLAHRPSEPDSSQKLQKAIKALQQTEADRNNVPFGLPPPQQYHPPARRIEGIFEGRFAGKSAGPTLAAQVLDDHCEGATIQVEEQVSLVEHLIGRGEDHVSSASFALPPVELVQLLVDAYFAQLNEQMPVLHRPSFTRALFSGKADSDPAFRSLLFVVLALGTRWVEDPRIRGDWSAEALYAASCCESPVGEHASAGSTLFDLQASTLAVIYLLGAATSVQAWSTGGLAMRKFIDVGAHLETTERWTQSPLVDQLRKRAFHMLFTLDRFCSASLGRPLAIQDFDFDLRHPVAIDDDALDRWESKPLGTPSPAPSQHLSGLFEHLSKVAAVLGRTLHRLYSVRAASLTPLEMHPIVKELTAEHEACLAAVPEHLTWEYSGANSLATLAGRATLRGSSCAAKLAMIRPFILLVARTRDSSLDLLEGAFVLGGHATRTWNNIMRVLLDRDRVHQCFFWIPGSAGYACIVAFHILRSLLVSGRYLLSVTEGLHTAIRALQNLKASTPEAAWAFESCKMLTLHVNRWRAAEKFDYSSFLLSLDPAPIASYLKTPPFCYDDETAAALHHHAVSDLNPHPHEFINLPAEPMNEFSSVAYPYKWDHYPFRKEDWVDLIGDTFPVFSQDLLLGNEQFEWPDEWPALNTQW</sequence>
<proteinExistence type="predicted"/>
<dbReference type="Pfam" id="PF04082">
    <property type="entry name" value="Fungal_trans"/>
    <property type="match status" value="1"/>
</dbReference>
<keyword evidence="1" id="KW-0479">Metal-binding</keyword>
<dbReference type="GO" id="GO:0006351">
    <property type="term" value="P:DNA-templated transcription"/>
    <property type="evidence" value="ECO:0007669"/>
    <property type="project" value="InterPro"/>
</dbReference>
<protein>
    <submittedName>
        <fullName evidence="4">Fungal-specific transcription factor domain-domain-containing protein</fullName>
    </submittedName>
</protein>
<comment type="caution">
    <text evidence="4">The sequence shown here is derived from an EMBL/GenBank/DDBJ whole genome shotgun (WGS) entry which is preliminary data.</text>
</comment>
<dbReference type="Proteomes" id="UP000193467">
    <property type="component" value="Unassembled WGS sequence"/>
</dbReference>
<feature type="domain" description="Zn(2)-C6 fungal-type" evidence="3">
    <location>
        <begin position="24"/>
        <end position="58"/>
    </location>
</feature>
<dbReference type="PANTHER" id="PTHR46910">
    <property type="entry name" value="TRANSCRIPTION FACTOR PDR1"/>
    <property type="match status" value="1"/>
</dbReference>
<dbReference type="PROSITE" id="PS00463">
    <property type="entry name" value="ZN2_CY6_FUNGAL_1"/>
    <property type="match status" value="1"/>
</dbReference>
<evidence type="ECO:0000313" key="5">
    <source>
        <dbReference type="Proteomes" id="UP000193467"/>
    </source>
</evidence>
<reference evidence="4 5" key="1">
    <citation type="submission" date="2016-07" db="EMBL/GenBank/DDBJ databases">
        <title>Pervasive Adenine N6-methylation of Active Genes in Fungi.</title>
        <authorList>
            <consortium name="DOE Joint Genome Institute"/>
            <person name="Mondo S.J."/>
            <person name="Dannebaum R.O."/>
            <person name="Kuo R.C."/>
            <person name="Labutti K."/>
            <person name="Haridas S."/>
            <person name="Kuo A."/>
            <person name="Salamov A."/>
            <person name="Ahrendt S.R."/>
            <person name="Lipzen A."/>
            <person name="Sullivan W."/>
            <person name="Andreopoulos W.B."/>
            <person name="Clum A."/>
            <person name="Lindquist E."/>
            <person name="Daum C."/>
            <person name="Ramamoorthy G.K."/>
            <person name="Gryganskyi A."/>
            <person name="Culley D."/>
            <person name="Magnuson J.K."/>
            <person name="James T.Y."/>
            <person name="O'Malley M.A."/>
            <person name="Stajich J.E."/>
            <person name="Spatafora J.W."/>
            <person name="Visel A."/>
            <person name="Grigoriev I.V."/>
        </authorList>
    </citation>
    <scope>NUCLEOTIDE SEQUENCE [LARGE SCALE GENOMIC DNA]</scope>
    <source>
        <strain evidence="4 5">62-1032</strain>
    </source>
</reference>
<keyword evidence="5" id="KW-1185">Reference proteome</keyword>
<dbReference type="GO" id="GO:0003677">
    <property type="term" value="F:DNA binding"/>
    <property type="evidence" value="ECO:0007669"/>
    <property type="project" value="InterPro"/>
</dbReference>
<dbReference type="InterPro" id="IPR036864">
    <property type="entry name" value="Zn2-C6_fun-type_DNA-bd_sf"/>
</dbReference>
<keyword evidence="2" id="KW-0539">Nucleus</keyword>
<dbReference type="InterPro" id="IPR050987">
    <property type="entry name" value="AtrR-like"/>
</dbReference>
<dbReference type="PROSITE" id="PS50048">
    <property type="entry name" value="ZN2_CY6_FUNGAL_2"/>
    <property type="match status" value="1"/>
</dbReference>
<dbReference type="Gene3D" id="4.10.240.10">
    <property type="entry name" value="Zn(2)-C6 fungal-type DNA-binding domain"/>
    <property type="match status" value="1"/>
</dbReference>
<dbReference type="SMART" id="SM00066">
    <property type="entry name" value="GAL4"/>
    <property type="match status" value="1"/>
</dbReference>
<dbReference type="InParanoid" id="A0A1Y2CGZ9"/>
<dbReference type="OrthoDB" id="4456959at2759"/>
<dbReference type="CDD" id="cd12148">
    <property type="entry name" value="fungal_TF_MHR"/>
    <property type="match status" value="1"/>
</dbReference>
<dbReference type="GO" id="GO:0008270">
    <property type="term" value="F:zinc ion binding"/>
    <property type="evidence" value="ECO:0007669"/>
    <property type="project" value="InterPro"/>
</dbReference>
<evidence type="ECO:0000256" key="1">
    <source>
        <dbReference type="ARBA" id="ARBA00022723"/>
    </source>
</evidence>
<dbReference type="EMBL" id="MCGR01000120">
    <property type="protein sequence ID" value="ORY46309.1"/>
    <property type="molecule type" value="Genomic_DNA"/>
</dbReference>
<name>A0A1Y2CGZ9_9BASI</name>
<dbReference type="InterPro" id="IPR001138">
    <property type="entry name" value="Zn2Cys6_DnaBD"/>
</dbReference>
<organism evidence="4 5">
    <name type="scientific">Leucosporidium creatinivorum</name>
    <dbReference type="NCBI Taxonomy" id="106004"/>
    <lineage>
        <taxon>Eukaryota</taxon>
        <taxon>Fungi</taxon>
        <taxon>Dikarya</taxon>
        <taxon>Basidiomycota</taxon>
        <taxon>Pucciniomycotina</taxon>
        <taxon>Microbotryomycetes</taxon>
        <taxon>Leucosporidiales</taxon>
        <taxon>Leucosporidium</taxon>
    </lineage>
</organism>
<accession>A0A1Y2CGZ9</accession>
<dbReference type="PANTHER" id="PTHR46910:SF1">
    <property type="entry name" value="MISCELLANEOUS ZN(II)2CYS6 TRANSCRIPTION FACTOR (EUROFUNG)-RELATED"/>
    <property type="match status" value="1"/>
</dbReference>
<dbReference type="Pfam" id="PF00172">
    <property type="entry name" value="Zn_clus"/>
    <property type="match status" value="1"/>
</dbReference>